<feature type="compositionally biased region" description="Basic residues" evidence="6">
    <location>
        <begin position="112"/>
        <end position="121"/>
    </location>
</feature>
<keyword evidence="4" id="KW-0539">Nucleus</keyword>
<dbReference type="CDD" id="cd12263">
    <property type="entry name" value="RRM_ABT1_like"/>
    <property type="match status" value="1"/>
</dbReference>
<dbReference type="OrthoDB" id="287393at2759"/>
<reference evidence="7 8" key="1">
    <citation type="submission" date="2016-03" db="EMBL/GenBank/DDBJ databases">
        <title>Choanephora cucurbitarum.</title>
        <authorList>
            <person name="Min B."/>
            <person name="Park H."/>
            <person name="Park J.-H."/>
            <person name="Shin H.-D."/>
            <person name="Choi I.-G."/>
        </authorList>
    </citation>
    <scope>NUCLEOTIDE SEQUENCE [LARGE SCALE GENOMIC DNA]</scope>
    <source>
        <strain evidence="7 8">KUS-F28377</strain>
    </source>
</reference>
<dbReference type="InterPro" id="IPR035979">
    <property type="entry name" value="RBD_domain_sf"/>
</dbReference>
<dbReference type="GO" id="GO:0003723">
    <property type="term" value="F:RNA binding"/>
    <property type="evidence" value="ECO:0007669"/>
    <property type="project" value="UniProtKB-KW"/>
</dbReference>
<evidence type="ECO:0000313" key="7">
    <source>
        <dbReference type="EMBL" id="OBZ89763.1"/>
    </source>
</evidence>
<feature type="compositionally biased region" description="Acidic residues" evidence="6">
    <location>
        <begin position="75"/>
        <end position="102"/>
    </location>
</feature>
<dbReference type="FunCoup" id="A0A1C7NKU3">
    <property type="interactions" value="613"/>
</dbReference>
<organism evidence="7 8">
    <name type="scientific">Choanephora cucurbitarum</name>
    <dbReference type="NCBI Taxonomy" id="101091"/>
    <lineage>
        <taxon>Eukaryota</taxon>
        <taxon>Fungi</taxon>
        <taxon>Fungi incertae sedis</taxon>
        <taxon>Mucoromycota</taxon>
        <taxon>Mucoromycotina</taxon>
        <taxon>Mucoromycetes</taxon>
        <taxon>Mucorales</taxon>
        <taxon>Mucorineae</taxon>
        <taxon>Choanephoraceae</taxon>
        <taxon>Choanephoroideae</taxon>
        <taxon>Choanephora</taxon>
    </lineage>
</organism>
<dbReference type="SUPFAM" id="SSF54928">
    <property type="entry name" value="RNA-binding domain, RBD"/>
    <property type="match status" value="1"/>
</dbReference>
<sequence length="346" mass="40424">MSAKQQDLFGLENDSENEVDAHSSDEEQQDSRFSKARLQAFDSDEESDQDVDSDEKEDDDDDDDEEQEKQGEQDSANEDDRDISDSGADQDLEDGEGYDAPEDLSAFGAEKKKSKKSKKVKSLTPEELEKFEKARKKTGVCYLSRIPLFMKPGRLRQLLSKYAEIGRIFLVPEDPKVTARRKKYTKNRRTNFVEGWVEFKDKKVAKSLAEYLNMRQIGGKRKSMFYHEMWNIKYLPKFKWNHLTEHMAHERQARQQRLRNEIAQSSKENKAYIQNVEKAKMLRSMEEKKRKRQGQDRSEEEPQIKRTFSQRAKVEREVDPTKSGKETMQKLDGQLKGVLSNIFAKK</sequence>
<feature type="compositionally biased region" description="Acidic residues" evidence="6">
    <location>
        <begin position="42"/>
        <end position="67"/>
    </location>
</feature>
<evidence type="ECO:0000256" key="1">
    <source>
        <dbReference type="ARBA" id="ARBA00004604"/>
    </source>
</evidence>
<name>A0A1C7NKU3_9FUNG</name>
<evidence type="ECO:0000256" key="5">
    <source>
        <dbReference type="ARBA" id="ARBA00032634"/>
    </source>
</evidence>
<evidence type="ECO:0000313" key="8">
    <source>
        <dbReference type="Proteomes" id="UP000093000"/>
    </source>
</evidence>
<comment type="similarity">
    <text evidence="2">Belongs to the ESF2/ABP1 family.</text>
</comment>
<evidence type="ECO:0000256" key="4">
    <source>
        <dbReference type="ARBA" id="ARBA00023242"/>
    </source>
</evidence>
<feature type="region of interest" description="Disordered" evidence="6">
    <location>
        <begin position="282"/>
        <end position="332"/>
    </location>
</feature>
<comment type="caution">
    <text evidence="7">The sequence shown here is derived from an EMBL/GenBank/DDBJ whole genome shotgun (WGS) entry which is preliminary data.</text>
</comment>
<feature type="compositionally biased region" description="Basic and acidic residues" evidence="6">
    <location>
        <begin position="19"/>
        <end position="33"/>
    </location>
</feature>
<dbReference type="Gene3D" id="3.30.70.330">
    <property type="match status" value="1"/>
</dbReference>
<dbReference type="GO" id="GO:0000472">
    <property type="term" value="P:endonucleolytic cleavage to generate mature 5'-end of SSU-rRNA from (SSU-rRNA, 5.8S rRNA, LSU-rRNA)"/>
    <property type="evidence" value="ECO:0007669"/>
    <property type="project" value="TreeGrafter"/>
</dbReference>
<proteinExistence type="inferred from homology"/>
<dbReference type="InterPro" id="IPR034353">
    <property type="entry name" value="ABT1/ESF2_RRM"/>
</dbReference>
<feature type="compositionally biased region" description="Basic and acidic residues" evidence="6">
    <location>
        <begin position="282"/>
        <end position="304"/>
    </location>
</feature>
<dbReference type="InterPro" id="IPR012677">
    <property type="entry name" value="Nucleotide-bd_a/b_plait_sf"/>
</dbReference>
<keyword evidence="3" id="KW-0694">RNA-binding</keyword>
<dbReference type="GO" id="GO:0000447">
    <property type="term" value="P:endonucleolytic cleavage in ITS1 to separate SSU-rRNA from 5.8S rRNA and LSU-rRNA from tricistronic rRNA transcript (SSU-rRNA, 5.8S rRNA, LSU-rRNA)"/>
    <property type="evidence" value="ECO:0007669"/>
    <property type="project" value="TreeGrafter"/>
</dbReference>
<evidence type="ECO:0000256" key="2">
    <source>
        <dbReference type="ARBA" id="ARBA00005819"/>
    </source>
</evidence>
<dbReference type="AlphaFoldDB" id="A0A1C7NKU3"/>
<dbReference type="GO" id="GO:0000480">
    <property type="term" value="P:endonucleolytic cleavage in 5'-ETS of tricistronic rRNA transcript (SSU-rRNA, 5.8S rRNA, LSU-rRNA)"/>
    <property type="evidence" value="ECO:0007669"/>
    <property type="project" value="TreeGrafter"/>
</dbReference>
<protein>
    <recommendedName>
        <fullName evidence="5">18S rRNA factor 2</fullName>
    </recommendedName>
</protein>
<dbReference type="PANTHER" id="PTHR12311:SF7">
    <property type="entry name" value="ACTIVATOR OF BASAL TRANSCRIPTION 1"/>
    <property type="match status" value="1"/>
</dbReference>
<evidence type="ECO:0000256" key="6">
    <source>
        <dbReference type="SAM" id="MobiDB-lite"/>
    </source>
</evidence>
<dbReference type="Proteomes" id="UP000093000">
    <property type="component" value="Unassembled WGS sequence"/>
</dbReference>
<gene>
    <name evidence="7" type="primary">esf2</name>
    <name evidence="7" type="ORF">A0J61_02192</name>
</gene>
<dbReference type="InterPro" id="IPR039119">
    <property type="entry name" value="ABT1/Esf2"/>
</dbReference>
<comment type="subcellular location">
    <subcellularLocation>
        <location evidence="1">Nucleus</location>
        <location evidence="1">Nucleolus</location>
    </subcellularLocation>
</comment>
<feature type="region of interest" description="Disordered" evidence="6">
    <location>
        <begin position="1"/>
        <end position="124"/>
    </location>
</feature>
<keyword evidence="8" id="KW-1185">Reference proteome</keyword>
<accession>A0A1C7NKU3</accession>
<evidence type="ECO:0000256" key="3">
    <source>
        <dbReference type="ARBA" id="ARBA00022884"/>
    </source>
</evidence>
<dbReference type="EMBL" id="LUGH01000079">
    <property type="protein sequence ID" value="OBZ89763.1"/>
    <property type="molecule type" value="Genomic_DNA"/>
</dbReference>
<feature type="compositionally biased region" description="Basic and acidic residues" evidence="6">
    <location>
        <begin position="312"/>
        <end position="329"/>
    </location>
</feature>
<dbReference type="InParanoid" id="A0A1C7NKU3"/>
<dbReference type="PANTHER" id="PTHR12311">
    <property type="entry name" value="ACTIVATOR OF BASAL TRANSCRIPTION 1"/>
    <property type="match status" value="1"/>
</dbReference>
<dbReference type="GO" id="GO:0034462">
    <property type="term" value="P:small-subunit processome assembly"/>
    <property type="evidence" value="ECO:0007669"/>
    <property type="project" value="TreeGrafter"/>
</dbReference>
<dbReference type="GO" id="GO:0005730">
    <property type="term" value="C:nucleolus"/>
    <property type="evidence" value="ECO:0007669"/>
    <property type="project" value="UniProtKB-SubCell"/>
</dbReference>
<dbReference type="STRING" id="101091.A0A1C7NKU3"/>